<dbReference type="NCBIfam" id="NF002060">
    <property type="entry name" value="PRK00892.1"/>
    <property type="match status" value="1"/>
</dbReference>
<reference evidence="9 10" key="1">
    <citation type="submission" date="2018-07" db="EMBL/GenBank/DDBJ databases">
        <title>Genome analysis of Larkinella rosea.</title>
        <authorList>
            <person name="Zhou Z."/>
            <person name="Wang G."/>
        </authorList>
    </citation>
    <scope>NUCLEOTIDE SEQUENCE [LARGE SCALE GENOMIC DNA]</scope>
    <source>
        <strain evidence="10">zzj9</strain>
    </source>
</reference>
<dbReference type="GO" id="GO:0016410">
    <property type="term" value="F:N-acyltransferase activity"/>
    <property type="evidence" value="ECO:0007669"/>
    <property type="project" value="InterPro"/>
</dbReference>
<dbReference type="NCBIfam" id="TIGR01853">
    <property type="entry name" value="lipid_A_lpxD"/>
    <property type="match status" value="1"/>
</dbReference>
<keyword evidence="3 7" id="KW-0808">Transferase</keyword>
<dbReference type="InterPro" id="IPR007691">
    <property type="entry name" value="LpxD"/>
</dbReference>
<comment type="caution">
    <text evidence="9">The sequence shown here is derived from an EMBL/GenBank/DDBJ whole genome shotgun (WGS) entry which is preliminary data.</text>
</comment>
<sequence length="343" mass="36632">MEFTVKQIAALLGGTVDGNESLKISQLSKIEEGKEGSISFLANLKYEQYLYTTAASAVIVNRSFQPRQPVQATLIFVDNSYSAFTKLLEQVNRLQPTEKIGVEQPSFMAETSRIGDRAYRGAFSYIGENCLIGSNVKIYPQAYIGNNVTIGDNTIIHAGARIVDNTVIGQNCVIKPNAVIGSEGFGFAPEPDGSYRAIPQLGNVIIEDNVSIGANTTIDCATVGSTIIRKGVKLDNLIQVGHNVEIGRNTVIAAQCGIAGSAKIGENCVIGGQSGITGHIVLANRTKVGGRSGVTKSVKEEGLSLNGMPAFDVKDSLRSALVFQRLPSLEKRIGVLENKLNNQ</sequence>
<dbReference type="HAMAP" id="MF_00523">
    <property type="entry name" value="LpxD"/>
    <property type="match status" value="1"/>
</dbReference>
<dbReference type="PANTHER" id="PTHR43378:SF2">
    <property type="entry name" value="UDP-3-O-ACYLGLUCOSAMINE N-ACYLTRANSFERASE 1, MITOCHONDRIAL-RELATED"/>
    <property type="match status" value="1"/>
</dbReference>
<gene>
    <name evidence="7 9" type="primary">lpxD</name>
    <name evidence="9" type="ORF">DUE52_17950</name>
</gene>
<keyword evidence="10" id="KW-1185">Reference proteome</keyword>
<keyword evidence="4 7" id="KW-0677">Repeat</keyword>
<keyword evidence="2 7" id="KW-0441">Lipid A biosynthesis</keyword>
<dbReference type="Proteomes" id="UP000253383">
    <property type="component" value="Unassembled WGS sequence"/>
</dbReference>
<dbReference type="CDD" id="cd03352">
    <property type="entry name" value="LbH_LpxD"/>
    <property type="match status" value="1"/>
</dbReference>
<evidence type="ECO:0000256" key="3">
    <source>
        <dbReference type="ARBA" id="ARBA00022679"/>
    </source>
</evidence>
<dbReference type="GO" id="GO:0016020">
    <property type="term" value="C:membrane"/>
    <property type="evidence" value="ECO:0007669"/>
    <property type="project" value="GOC"/>
</dbReference>
<dbReference type="Gene3D" id="3.40.1390.10">
    <property type="entry name" value="MurE/MurF, N-terminal domain"/>
    <property type="match status" value="1"/>
</dbReference>
<dbReference type="Pfam" id="PF00132">
    <property type="entry name" value="Hexapep"/>
    <property type="match status" value="2"/>
</dbReference>
<comment type="pathway">
    <text evidence="7">Bacterial outer membrane biogenesis; LPS lipid A biosynthesis.</text>
</comment>
<protein>
    <recommendedName>
        <fullName evidence="7">UDP-3-O-acylglucosamine N-acyltransferase</fullName>
        <ecNumber evidence="7">2.3.1.191</ecNumber>
    </recommendedName>
</protein>
<dbReference type="EMBL" id="QOWE01000014">
    <property type="protein sequence ID" value="RCR68280.1"/>
    <property type="molecule type" value="Genomic_DNA"/>
</dbReference>
<accession>A0A368JKT6</accession>
<organism evidence="9 10">
    <name type="scientific">Larkinella punicea</name>
    <dbReference type="NCBI Taxonomy" id="2315727"/>
    <lineage>
        <taxon>Bacteria</taxon>
        <taxon>Pseudomonadati</taxon>
        <taxon>Bacteroidota</taxon>
        <taxon>Cytophagia</taxon>
        <taxon>Cytophagales</taxon>
        <taxon>Spirosomataceae</taxon>
        <taxon>Larkinella</taxon>
    </lineage>
</organism>
<feature type="active site" description="Proton acceptor" evidence="7">
    <location>
        <position position="242"/>
    </location>
</feature>
<dbReference type="SUPFAM" id="SSF51161">
    <property type="entry name" value="Trimeric LpxA-like enzymes"/>
    <property type="match status" value="1"/>
</dbReference>
<evidence type="ECO:0000256" key="7">
    <source>
        <dbReference type="HAMAP-Rule" id="MF_00523"/>
    </source>
</evidence>
<dbReference type="OrthoDB" id="9784739at2"/>
<evidence type="ECO:0000259" key="8">
    <source>
        <dbReference type="Pfam" id="PF04613"/>
    </source>
</evidence>
<evidence type="ECO:0000256" key="5">
    <source>
        <dbReference type="ARBA" id="ARBA00023098"/>
    </source>
</evidence>
<proteinExistence type="inferred from homology"/>
<dbReference type="InterPro" id="IPR020573">
    <property type="entry name" value="UDP_GlcNAc_AcTrfase_non-rep"/>
</dbReference>
<evidence type="ECO:0000256" key="1">
    <source>
        <dbReference type="ARBA" id="ARBA00022516"/>
    </source>
</evidence>
<dbReference type="InterPro" id="IPR001451">
    <property type="entry name" value="Hexapep"/>
</dbReference>
<dbReference type="GO" id="GO:0103118">
    <property type="term" value="F:UDP-3-O-[(3R)-3-hydroxyacyl]-glucosamine N-acyltransferase activity"/>
    <property type="evidence" value="ECO:0007669"/>
    <property type="project" value="UniProtKB-EC"/>
</dbReference>
<dbReference type="InterPro" id="IPR018357">
    <property type="entry name" value="Hexapep_transf_CS"/>
</dbReference>
<comment type="catalytic activity">
    <reaction evidence="7">
        <text>a UDP-3-O-[(3R)-3-hydroxyacyl]-alpha-D-glucosamine + a (3R)-hydroxyacyl-[ACP] = a UDP-2-N,3-O-bis[(3R)-3-hydroxyacyl]-alpha-D-glucosamine + holo-[ACP] + H(+)</text>
        <dbReference type="Rhea" id="RHEA:53836"/>
        <dbReference type="Rhea" id="RHEA-COMP:9685"/>
        <dbReference type="Rhea" id="RHEA-COMP:9945"/>
        <dbReference type="ChEBI" id="CHEBI:15378"/>
        <dbReference type="ChEBI" id="CHEBI:64479"/>
        <dbReference type="ChEBI" id="CHEBI:78827"/>
        <dbReference type="ChEBI" id="CHEBI:137740"/>
        <dbReference type="ChEBI" id="CHEBI:137748"/>
        <dbReference type="EC" id="2.3.1.191"/>
    </reaction>
</comment>
<comment type="similarity">
    <text evidence="7">Belongs to the transferase hexapeptide repeat family. LpxD subfamily.</text>
</comment>
<evidence type="ECO:0000256" key="6">
    <source>
        <dbReference type="ARBA" id="ARBA00023315"/>
    </source>
</evidence>
<dbReference type="PANTHER" id="PTHR43378">
    <property type="entry name" value="UDP-3-O-ACYLGLUCOSAMINE N-ACYLTRANSFERASE"/>
    <property type="match status" value="1"/>
</dbReference>
<dbReference type="PROSITE" id="PS00101">
    <property type="entry name" value="HEXAPEP_TRANSFERASES"/>
    <property type="match status" value="1"/>
</dbReference>
<dbReference type="InterPro" id="IPR011004">
    <property type="entry name" value="Trimer_LpxA-like_sf"/>
</dbReference>
<dbReference type="Pfam" id="PF14602">
    <property type="entry name" value="Hexapep_2"/>
    <property type="match status" value="1"/>
</dbReference>
<evidence type="ECO:0000313" key="9">
    <source>
        <dbReference type="EMBL" id="RCR68280.1"/>
    </source>
</evidence>
<comment type="subunit">
    <text evidence="7">Homotrimer.</text>
</comment>
<keyword evidence="1 7" id="KW-0444">Lipid biosynthesis</keyword>
<dbReference type="Pfam" id="PF04613">
    <property type="entry name" value="LpxD"/>
    <property type="match status" value="1"/>
</dbReference>
<dbReference type="AlphaFoldDB" id="A0A368JKT6"/>
<dbReference type="UniPathway" id="UPA00973"/>
<feature type="domain" description="UDP-3-O-[3-hydroxymyristoyl] glucosamine N-acyltransferase non-repeat region" evidence="8">
    <location>
        <begin position="22"/>
        <end position="89"/>
    </location>
</feature>
<dbReference type="RefSeq" id="WP_114407411.1">
    <property type="nucleotide sequence ID" value="NZ_QOWE01000014.1"/>
</dbReference>
<evidence type="ECO:0000256" key="4">
    <source>
        <dbReference type="ARBA" id="ARBA00022737"/>
    </source>
</evidence>
<evidence type="ECO:0000256" key="2">
    <source>
        <dbReference type="ARBA" id="ARBA00022556"/>
    </source>
</evidence>
<dbReference type="GO" id="GO:0009245">
    <property type="term" value="P:lipid A biosynthetic process"/>
    <property type="evidence" value="ECO:0007669"/>
    <property type="project" value="UniProtKB-UniRule"/>
</dbReference>
<dbReference type="Gene3D" id="2.160.10.10">
    <property type="entry name" value="Hexapeptide repeat proteins"/>
    <property type="match status" value="1"/>
</dbReference>
<dbReference type="EC" id="2.3.1.191" evidence="7"/>
<comment type="function">
    <text evidence="7">Catalyzes the N-acylation of UDP-3-O-acylglucosamine using 3-hydroxyacyl-ACP as the acyl donor. Is involved in the biosynthesis of lipid A, a phosphorylated glycolipid that anchors the lipopolysaccharide to the outer membrane of the cell.</text>
</comment>
<name>A0A368JKT6_9BACT</name>
<keyword evidence="5 7" id="KW-0443">Lipid metabolism</keyword>
<evidence type="ECO:0000313" key="10">
    <source>
        <dbReference type="Proteomes" id="UP000253383"/>
    </source>
</evidence>
<keyword evidence="6 7" id="KW-0012">Acyltransferase</keyword>